<keyword evidence="13" id="KW-1185">Reference proteome</keyword>
<keyword evidence="4" id="KW-1003">Cell membrane</keyword>
<dbReference type="CDD" id="cd03216">
    <property type="entry name" value="ABC_Carb_Monos_I"/>
    <property type="match status" value="1"/>
</dbReference>
<evidence type="ECO:0000256" key="8">
    <source>
        <dbReference type="ARBA" id="ARBA00022840"/>
    </source>
</evidence>
<name>A0A1W1VJB7_9FIRM</name>
<dbReference type="InterPro" id="IPR027417">
    <property type="entry name" value="P-loop_NTPase"/>
</dbReference>
<evidence type="ECO:0000256" key="9">
    <source>
        <dbReference type="ARBA" id="ARBA00022967"/>
    </source>
</evidence>
<dbReference type="Proteomes" id="UP000192569">
    <property type="component" value="Chromosome I"/>
</dbReference>
<dbReference type="PROSITE" id="PS00211">
    <property type="entry name" value="ABC_TRANSPORTER_1"/>
    <property type="match status" value="1"/>
</dbReference>
<keyword evidence="6" id="KW-0677">Repeat</keyword>
<evidence type="ECO:0000313" key="13">
    <source>
        <dbReference type="Proteomes" id="UP000192569"/>
    </source>
</evidence>
<dbReference type="SUPFAM" id="SSF52540">
    <property type="entry name" value="P-loop containing nucleoside triphosphate hydrolases"/>
    <property type="match status" value="2"/>
</dbReference>
<proteinExistence type="predicted"/>
<keyword evidence="3" id="KW-0813">Transport</keyword>
<dbReference type="AlphaFoldDB" id="A0A1W1VJB7"/>
<dbReference type="PROSITE" id="PS50893">
    <property type="entry name" value="ABC_TRANSPORTER_2"/>
    <property type="match status" value="2"/>
</dbReference>
<dbReference type="OrthoDB" id="9771863at2"/>
<keyword evidence="9" id="KW-1278">Translocase</keyword>
<keyword evidence="10" id="KW-0472">Membrane</keyword>
<reference evidence="12 13" key="1">
    <citation type="submission" date="2017-04" db="EMBL/GenBank/DDBJ databases">
        <authorList>
            <person name="Afonso C.L."/>
            <person name="Miller P.J."/>
            <person name="Scott M.A."/>
            <person name="Spackman E."/>
            <person name="Goraichik I."/>
            <person name="Dimitrov K.M."/>
            <person name="Suarez D.L."/>
            <person name="Swayne D.E."/>
        </authorList>
    </citation>
    <scope>NUCLEOTIDE SEQUENCE [LARGE SCALE GENOMIC DNA]</scope>
    <source>
        <strain evidence="12 13">ToBE</strain>
    </source>
</reference>
<keyword evidence="8 12" id="KW-0067">ATP-binding</keyword>
<dbReference type="GO" id="GO:0005886">
    <property type="term" value="C:plasma membrane"/>
    <property type="evidence" value="ECO:0007669"/>
    <property type="project" value="UniProtKB-SubCell"/>
</dbReference>
<evidence type="ECO:0000256" key="7">
    <source>
        <dbReference type="ARBA" id="ARBA00022741"/>
    </source>
</evidence>
<dbReference type="Pfam" id="PF00005">
    <property type="entry name" value="ABC_tran"/>
    <property type="match status" value="2"/>
</dbReference>
<dbReference type="FunFam" id="3.40.50.300:FF:000126">
    <property type="entry name" value="Galactose/methyl galactoside import ATP-binding protein MglA"/>
    <property type="match status" value="1"/>
</dbReference>
<feature type="domain" description="ABC transporter" evidence="11">
    <location>
        <begin position="6"/>
        <end position="243"/>
    </location>
</feature>
<dbReference type="PANTHER" id="PTHR43790:SF9">
    <property type="entry name" value="GALACTOFURANOSE TRANSPORTER ATP-BINDING PROTEIN YTFR"/>
    <property type="match status" value="1"/>
</dbReference>
<evidence type="ECO:0000256" key="2">
    <source>
        <dbReference type="ARBA" id="ARBA00004533"/>
    </source>
</evidence>
<dbReference type="RefSeq" id="WP_084664354.1">
    <property type="nucleotide sequence ID" value="NZ_LT838272.1"/>
</dbReference>
<feature type="domain" description="ABC transporter" evidence="11">
    <location>
        <begin position="258"/>
        <end position="499"/>
    </location>
</feature>
<evidence type="ECO:0000256" key="6">
    <source>
        <dbReference type="ARBA" id="ARBA00022737"/>
    </source>
</evidence>
<accession>A0A1W1VJB7</accession>
<evidence type="ECO:0000256" key="10">
    <source>
        <dbReference type="ARBA" id="ARBA00023136"/>
    </source>
</evidence>
<dbReference type="STRING" id="698762.SAMN00808754_0859"/>
<dbReference type="InterPro" id="IPR003439">
    <property type="entry name" value="ABC_transporter-like_ATP-bd"/>
</dbReference>
<dbReference type="FunFam" id="3.40.50.300:FF:000127">
    <property type="entry name" value="Ribose import ATP-binding protein RbsA"/>
    <property type="match status" value="1"/>
</dbReference>
<dbReference type="GO" id="GO:0015749">
    <property type="term" value="P:monosaccharide transmembrane transport"/>
    <property type="evidence" value="ECO:0007669"/>
    <property type="project" value="UniProtKB-ARBA"/>
</dbReference>
<organism evidence="12 13">
    <name type="scientific">Thermanaeromonas toyohensis ToBE</name>
    <dbReference type="NCBI Taxonomy" id="698762"/>
    <lineage>
        <taxon>Bacteria</taxon>
        <taxon>Bacillati</taxon>
        <taxon>Bacillota</taxon>
        <taxon>Clostridia</taxon>
        <taxon>Neomoorellales</taxon>
        <taxon>Neomoorellaceae</taxon>
        <taxon>Thermanaeromonas</taxon>
    </lineage>
</organism>
<keyword evidence="5" id="KW-0762">Sugar transport</keyword>
<keyword evidence="7" id="KW-0547">Nucleotide-binding</keyword>
<dbReference type="Gene3D" id="3.40.50.300">
    <property type="entry name" value="P-loop containing nucleotide triphosphate hydrolases"/>
    <property type="match status" value="2"/>
</dbReference>
<evidence type="ECO:0000256" key="5">
    <source>
        <dbReference type="ARBA" id="ARBA00022597"/>
    </source>
</evidence>
<dbReference type="InterPro" id="IPR050107">
    <property type="entry name" value="ABC_carbohydrate_import_ATPase"/>
</dbReference>
<sequence>MPEVILKVEDVSKSFPGVRALEKVSLVVERGEIHALVGENGAGKSTLIKILSGIYQPDEGRIWLEGKEIALKDPRQAQNLGIVTIHQEFNLVPHLTVAENIFLGHEQTRTFLGFIHWQELRSRATTLLDQLGVKINPTRLVQHLSVAEQQMVEIAKALSLQARILIMDEPTATLTGEESTKLFNIIRAIKEKGVSIIYVSHRLEEIFAICDRITILRDGKWIATRDIKDVTPEEVIKLMVGRDIKERFPRRLAPKFSGQVALEVKGLNRKGKLHDINLRVRYGEILGIAGLVGAGRTELARAIMGLYPKDSGEIFLDGRKVNISFPWEAIRLGLAYVPEDRKGQGLLLNSSIKENISLTQLDHISRWGFIDRKAEIKACEEAMVKFRIKGRDCRQKVKNLSGGNQQKVVLAKWLASRPKVLILDEPTRGIDVGAKAEIYELIQALAAEGVAIIMISSDLPEILGMSDRIIVVHEGRVVGEFLRGEVTEEKIMGCAVGGKLI</sequence>
<evidence type="ECO:0000256" key="4">
    <source>
        <dbReference type="ARBA" id="ARBA00022475"/>
    </source>
</evidence>
<comment type="subcellular location">
    <subcellularLocation>
        <location evidence="2">Cell inner membrane</location>
    </subcellularLocation>
    <subcellularLocation>
        <location evidence="1">Cell membrane</location>
        <topology evidence="1">Peripheral membrane protein</topology>
    </subcellularLocation>
</comment>
<dbReference type="GO" id="GO:0016887">
    <property type="term" value="F:ATP hydrolysis activity"/>
    <property type="evidence" value="ECO:0007669"/>
    <property type="project" value="InterPro"/>
</dbReference>
<dbReference type="InterPro" id="IPR003593">
    <property type="entry name" value="AAA+_ATPase"/>
</dbReference>
<dbReference type="InterPro" id="IPR017871">
    <property type="entry name" value="ABC_transporter-like_CS"/>
</dbReference>
<protein>
    <submittedName>
        <fullName evidence="12">Ribose transport system ATP-binding protein</fullName>
    </submittedName>
</protein>
<dbReference type="PANTHER" id="PTHR43790">
    <property type="entry name" value="CARBOHYDRATE TRANSPORT ATP-BINDING PROTEIN MG119-RELATED"/>
    <property type="match status" value="1"/>
</dbReference>
<evidence type="ECO:0000256" key="1">
    <source>
        <dbReference type="ARBA" id="ARBA00004202"/>
    </source>
</evidence>
<gene>
    <name evidence="12" type="ORF">SAMN00808754_0859</name>
</gene>
<dbReference type="CDD" id="cd03215">
    <property type="entry name" value="ABC_Carb_Monos_II"/>
    <property type="match status" value="1"/>
</dbReference>
<dbReference type="EMBL" id="LT838272">
    <property type="protein sequence ID" value="SMB93469.1"/>
    <property type="molecule type" value="Genomic_DNA"/>
</dbReference>
<evidence type="ECO:0000259" key="11">
    <source>
        <dbReference type="PROSITE" id="PS50893"/>
    </source>
</evidence>
<evidence type="ECO:0000256" key="3">
    <source>
        <dbReference type="ARBA" id="ARBA00022448"/>
    </source>
</evidence>
<dbReference type="GO" id="GO:0005524">
    <property type="term" value="F:ATP binding"/>
    <property type="evidence" value="ECO:0007669"/>
    <property type="project" value="UniProtKB-KW"/>
</dbReference>
<evidence type="ECO:0000313" key="12">
    <source>
        <dbReference type="EMBL" id="SMB93469.1"/>
    </source>
</evidence>
<dbReference type="SMART" id="SM00382">
    <property type="entry name" value="AAA"/>
    <property type="match status" value="2"/>
</dbReference>